<dbReference type="Gene3D" id="3.40.50.1000">
    <property type="entry name" value="HAD superfamily/HAD-like"/>
    <property type="match status" value="1"/>
</dbReference>
<name>A0A7D5H617_9PSED</name>
<dbReference type="InterPro" id="IPR023214">
    <property type="entry name" value="HAD_sf"/>
</dbReference>
<dbReference type="InterPro" id="IPR006439">
    <property type="entry name" value="HAD-SF_hydro_IA"/>
</dbReference>
<evidence type="ECO:0000313" key="2">
    <source>
        <dbReference type="Proteomes" id="UP000509568"/>
    </source>
</evidence>
<keyword evidence="2" id="KW-1185">Reference proteome</keyword>
<reference evidence="1 2" key="1">
    <citation type="submission" date="2020-06" db="EMBL/GenBank/DDBJ databases">
        <title>Pseudomonas eucalypticola sp. nov., an endophyte of Eucalyptus dunnii leaves with biocontrol ability of eucalyptus leaf blight.</title>
        <authorList>
            <person name="Liu Y."/>
            <person name="Song Z."/>
            <person name="Zeng H."/>
            <person name="Lu M."/>
            <person name="Wang X."/>
            <person name="Lian X."/>
            <person name="Zhang Q."/>
        </authorList>
    </citation>
    <scope>NUCLEOTIDE SEQUENCE [LARGE SCALE GENOMIC DNA]</scope>
    <source>
        <strain evidence="1 2">NP-1</strain>
    </source>
</reference>
<protein>
    <submittedName>
        <fullName evidence="1">HAD-IA family hydrolase</fullName>
    </submittedName>
</protein>
<dbReference type="NCBIfam" id="TIGR01509">
    <property type="entry name" value="HAD-SF-IA-v3"/>
    <property type="match status" value="1"/>
</dbReference>
<organism evidence="1 2">
    <name type="scientific">Pseudomonas eucalypticola</name>
    <dbReference type="NCBI Taxonomy" id="2599595"/>
    <lineage>
        <taxon>Bacteria</taxon>
        <taxon>Pseudomonadati</taxon>
        <taxon>Pseudomonadota</taxon>
        <taxon>Gammaproteobacteria</taxon>
        <taxon>Pseudomonadales</taxon>
        <taxon>Pseudomonadaceae</taxon>
        <taxon>Pseudomonas</taxon>
    </lineage>
</organism>
<dbReference type="Proteomes" id="UP000509568">
    <property type="component" value="Chromosome"/>
</dbReference>
<proteinExistence type="predicted"/>
<dbReference type="EMBL" id="CP056030">
    <property type="protein sequence ID" value="QKZ03944.1"/>
    <property type="molecule type" value="Genomic_DNA"/>
</dbReference>
<accession>A0A7D5H617</accession>
<sequence>MARQRRQAARWLRFFPRKRLSPGPGRSGGRAAPIGRAIEPPELAAKWLGLPPSDCLAVEDAPAGLRAAHAAGCQVLAVATTLAPAALSGERWSNDLHGLEVLG</sequence>
<dbReference type="KEGG" id="pez:HWQ56_09170"/>
<dbReference type="GO" id="GO:0016787">
    <property type="term" value="F:hydrolase activity"/>
    <property type="evidence" value="ECO:0007669"/>
    <property type="project" value="UniProtKB-KW"/>
</dbReference>
<dbReference type="InterPro" id="IPR036412">
    <property type="entry name" value="HAD-like_sf"/>
</dbReference>
<dbReference type="AlphaFoldDB" id="A0A7D5H617"/>
<gene>
    <name evidence="1" type="ORF">HWQ56_09170</name>
</gene>
<keyword evidence="1" id="KW-0378">Hydrolase</keyword>
<evidence type="ECO:0000313" key="1">
    <source>
        <dbReference type="EMBL" id="QKZ03944.1"/>
    </source>
</evidence>
<dbReference type="SUPFAM" id="SSF56784">
    <property type="entry name" value="HAD-like"/>
    <property type="match status" value="1"/>
</dbReference>